<dbReference type="AlphaFoldDB" id="A0AAD5WJT0"/>
<gene>
    <name evidence="1" type="ORF">KIN20_034524</name>
</gene>
<dbReference type="Proteomes" id="UP001196413">
    <property type="component" value="Unassembled WGS sequence"/>
</dbReference>
<name>A0AAD5WJT0_PARTN</name>
<organism evidence="1 2">
    <name type="scientific">Parelaphostrongylus tenuis</name>
    <name type="common">Meningeal worm</name>
    <dbReference type="NCBI Taxonomy" id="148309"/>
    <lineage>
        <taxon>Eukaryota</taxon>
        <taxon>Metazoa</taxon>
        <taxon>Ecdysozoa</taxon>
        <taxon>Nematoda</taxon>
        <taxon>Chromadorea</taxon>
        <taxon>Rhabditida</taxon>
        <taxon>Rhabditina</taxon>
        <taxon>Rhabditomorpha</taxon>
        <taxon>Strongyloidea</taxon>
        <taxon>Metastrongylidae</taxon>
        <taxon>Parelaphostrongylus</taxon>
    </lineage>
</organism>
<keyword evidence="2" id="KW-1185">Reference proteome</keyword>
<comment type="caution">
    <text evidence="1">The sequence shown here is derived from an EMBL/GenBank/DDBJ whole genome shotgun (WGS) entry which is preliminary data.</text>
</comment>
<sequence>MSNRTEICSSAPVLQLHCVFDCLAAITRRVQSRFHYATASRDTLLTRLNGDYAYCLEEPSDSEVYRKLTAAKGLQGEKERSDGVCQQLESGSSLKILTWKLDQVKLRVGMSSTCKIRYREHG</sequence>
<accession>A0AAD5WJT0</accession>
<evidence type="ECO:0000313" key="2">
    <source>
        <dbReference type="Proteomes" id="UP001196413"/>
    </source>
</evidence>
<reference evidence="1" key="1">
    <citation type="submission" date="2021-06" db="EMBL/GenBank/DDBJ databases">
        <title>Parelaphostrongylus tenuis whole genome reference sequence.</title>
        <authorList>
            <person name="Garwood T.J."/>
            <person name="Larsen P.A."/>
            <person name="Fountain-Jones N.M."/>
            <person name="Garbe J.R."/>
            <person name="Macchietto M.G."/>
            <person name="Kania S.A."/>
            <person name="Gerhold R.W."/>
            <person name="Richards J.E."/>
            <person name="Wolf T.M."/>
        </authorList>
    </citation>
    <scope>NUCLEOTIDE SEQUENCE</scope>
    <source>
        <strain evidence="1">MNPRO001-30</strain>
        <tissue evidence="1">Meninges</tissue>
    </source>
</reference>
<evidence type="ECO:0000313" key="1">
    <source>
        <dbReference type="EMBL" id="KAJ1372380.1"/>
    </source>
</evidence>
<dbReference type="EMBL" id="JAHQIW010007131">
    <property type="protein sequence ID" value="KAJ1372380.1"/>
    <property type="molecule type" value="Genomic_DNA"/>
</dbReference>
<protein>
    <submittedName>
        <fullName evidence="1">Uncharacterized protein</fullName>
    </submittedName>
</protein>
<proteinExistence type="predicted"/>